<comment type="caution">
    <text evidence="1">The sequence shown here is derived from an EMBL/GenBank/DDBJ whole genome shotgun (WGS) entry which is preliminary data.</text>
</comment>
<protein>
    <submittedName>
        <fullName evidence="1">Uncharacterized protein</fullName>
    </submittedName>
</protein>
<organism evidence="1 2">
    <name type="scientific">Dallia pectoralis</name>
    <name type="common">Alaska blackfish</name>
    <dbReference type="NCBI Taxonomy" id="75939"/>
    <lineage>
        <taxon>Eukaryota</taxon>
        <taxon>Metazoa</taxon>
        <taxon>Chordata</taxon>
        <taxon>Craniata</taxon>
        <taxon>Vertebrata</taxon>
        <taxon>Euteleostomi</taxon>
        <taxon>Actinopterygii</taxon>
        <taxon>Neopterygii</taxon>
        <taxon>Teleostei</taxon>
        <taxon>Protacanthopterygii</taxon>
        <taxon>Esociformes</taxon>
        <taxon>Umbridae</taxon>
        <taxon>Dallia</taxon>
    </lineage>
</organism>
<gene>
    <name evidence="1" type="ORF">DPEC_G00315900</name>
</gene>
<evidence type="ECO:0000313" key="2">
    <source>
        <dbReference type="Proteomes" id="UP001157502"/>
    </source>
</evidence>
<name>A0ACC2FCT9_DALPE</name>
<evidence type="ECO:0000313" key="1">
    <source>
        <dbReference type="EMBL" id="KAJ7989087.1"/>
    </source>
</evidence>
<sequence>MCYSTRRSSVKLFGLQTVSVSKSFGKVEPFQSAKYNPVLTRSSPGPQAVCASPDDKTTVSNLYTVPALKQPFVYISGVSLDFQMNGQVHIFSIT</sequence>
<accession>A0ACC2FCT9</accession>
<dbReference type="EMBL" id="CM055757">
    <property type="protein sequence ID" value="KAJ7989087.1"/>
    <property type="molecule type" value="Genomic_DNA"/>
</dbReference>
<reference evidence="1" key="1">
    <citation type="submission" date="2021-05" db="EMBL/GenBank/DDBJ databases">
        <authorList>
            <person name="Pan Q."/>
            <person name="Jouanno E."/>
            <person name="Zahm M."/>
            <person name="Klopp C."/>
            <person name="Cabau C."/>
            <person name="Louis A."/>
            <person name="Berthelot C."/>
            <person name="Parey E."/>
            <person name="Roest Crollius H."/>
            <person name="Montfort J."/>
            <person name="Robinson-Rechavi M."/>
            <person name="Bouchez O."/>
            <person name="Lampietro C."/>
            <person name="Lopez Roques C."/>
            <person name="Donnadieu C."/>
            <person name="Postlethwait J."/>
            <person name="Bobe J."/>
            <person name="Dillon D."/>
            <person name="Chandos A."/>
            <person name="von Hippel F."/>
            <person name="Guiguen Y."/>
        </authorList>
    </citation>
    <scope>NUCLEOTIDE SEQUENCE</scope>
    <source>
        <strain evidence="1">YG-Jan2019</strain>
    </source>
</reference>
<keyword evidence="2" id="KW-1185">Reference proteome</keyword>
<proteinExistence type="predicted"/>
<dbReference type="Proteomes" id="UP001157502">
    <property type="component" value="Chromosome 30"/>
</dbReference>